<protein>
    <submittedName>
        <fullName evidence="10">MFS transporter</fullName>
    </submittedName>
</protein>
<feature type="transmembrane region" description="Helical" evidence="8">
    <location>
        <begin position="413"/>
        <end position="434"/>
    </location>
</feature>
<evidence type="ECO:0000256" key="7">
    <source>
        <dbReference type="ARBA" id="ARBA00023251"/>
    </source>
</evidence>
<evidence type="ECO:0000259" key="9">
    <source>
        <dbReference type="PROSITE" id="PS50850"/>
    </source>
</evidence>
<feature type="domain" description="Major facilitator superfamily (MFS) profile" evidence="9">
    <location>
        <begin position="21"/>
        <end position="480"/>
    </location>
</feature>
<evidence type="ECO:0000256" key="3">
    <source>
        <dbReference type="ARBA" id="ARBA00022475"/>
    </source>
</evidence>
<keyword evidence="3" id="KW-1003">Cell membrane</keyword>
<dbReference type="Proteomes" id="UP001501563">
    <property type="component" value="Unassembled WGS sequence"/>
</dbReference>
<evidence type="ECO:0000256" key="2">
    <source>
        <dbReference type="ARBA" id="ARBA00022448"/>
    </source>
</evidence>
<keyword evidence="6 8" id="KW-0472">Membrane</keyword>
<dbReference type="CDD" id="cd17321">
    <property type="entry name" value="MFS_MMR_MDR_like"/>
    <property type="match status" value="1"/>
</dbReference>
<dbReference type="InterPro" id="IPR036259">
    <property type="entry name" value="MFS_trans_sf"/>
</dbReference>
<dbReference type="PRINTS" id="PR01036">
    <property type="entry name" value="TCRTETB"/>
</dbReference>
<dbReference type="PROSITE" id="PS00216">
    <property type="entry name" value="SUGAR_TRANSPORT_1"/>
    <property type="match status" value="1"/>
</dbReference>
<evidence type="ECO:0000313" key="11">
    <source>
        <dbReference type="Proteomes" id="UP001501563"/>
    </source>
</evidence>
<reference evidence="11" key="1">
    <citation type="journal article" date="2019" name="Int. J. Syst. Evol. Microbiol.">
        <title>The Global Catalogue of Microorganisms (GCM) 10K type strain sequencing project: providing services to taxonomists for standard genome sequencing and annotation.</title>
        <authorList>
            <consortium name="The Broad Institute Genomics Platform"/>
            <consortium name="The Broad Institute Genome Sequencing Center for Infectious Disease"/>
            <person name="Wu L."/>
            <person name="Ma J."/>
        </authorList>
    </citation>
    <scope>NUCLEOTIDE SEQUENCE [LARGE SCALE GENOMIC DNA]</scope>
    <source>
        <strain evidence="11">JCM 16578</strain>
    </source>
</reference>
<evidence type="ECO:0000256" key="1">
    <source>
        <dbReference type="ARBA" id="ARBA00004651"/>
    </source>
</evidence>
<feature type="transmembrane region" description="Helical" evidence="8">
    <location>
        <begin position="365"/>
        <end position="387"/>
    </location>
</feature>
<dbReference type="PANTHER" id="PTHR42718:SF46">
    <property type="entry name" value="BLR6921 PROTEIN"/>
    <property type="match status" value="1"/>
</dbReference>
<dbReference type="RefSeq" id="WP_345552947.1">
    <property type="nucleotide sequence ID" value="NZ_BAAAZA010000025.1"/>
</dbReference>
<feature type="transmembrane region" description="Helical" evidence="8">
    <location>
        <begin position="87"/>
        <end position="110"/>
    </location>
</feature>
<keyword evidence="2" id="KW-0813">Transport</keyword>
<dbReference type="InterPro" id="IPR004638">
    <property type="entry name" value="EmrB-like"/>
</dbReference>
<feature type="transmembrane region" description="Helical" evidence="8">
    <location>
        <begin position="173"/>
        <end position="195"/>
    </location>
</feature>
<feature type="transmembrane region" description="Helical" evidence="8">
    <location>
        <begin position="454"/>
        <end position="476"/>
    </location>
</feature>
<comment type="caution">
    <text evidence="10">The sequence shown here is derived from an EMBL/GenBank/DDBJ whole genome shotgun (WGS) entry which is preliminary data.</text>
</comment>
<dbReference type="InterPro" id="IPR011701">
    <property type="entry name" value="MFS"/>
</dbReference>
<dbReference type="NCBIfam" id="TIGR00711">
    <property type="entry name" value="efflux_EmrB"/>
    <property type="match status" value="1"/>
</dbReference>
<feature type="transmembrane region" description="Helical" evidence="8">
    <location>
        <begin position="312"/>
        <end position="334"/>
    </location>
</feature>
<feature type="transmembrane region" description="Helical" evidence="8">
    <location>
        <begin position="341"/>
        <end position="359"/>
    </location>
</feature>
<dbReference type="Gene3D" id="1.20.1720.10">
    <property type="entry name" value="Multidrug resistance protein D"/>
    <property type="match status" value="1"/>
</dbReference>
<accession>A0ABP7L047</accession>
<keyword evidence="5 8" id="KW-1133">Transmembrane helix</keyword>
<dbReference type="EMBL" id="BAAAZA010000025">
    <property type="protein sequence ID" value="GAA3889366.1"/>
    <property type="molecule type" value="Genomic_DNA"/>
</dbReference>
<feature type="transmembrane region" description="Helical" evidence="8">
    <location>
        <begin position="147"/>
        <end position="167"/>
    </location>
</feature>
<keyword evidence="11" id="KW-1185">Reference proteome</keyword>
<evidence type="ECO:0000256" key="4">
    <source>
        <dbReference type="ARBA" id="ARBA00022692"/>
    </source>
</evidence>
<dbReference type="Pfam" id="PF07690">
    <property type="entry name" value="MFS_1"/>
    <property type="match status" value="1"/>
</dbReference>
<gene>
    <name evidence="10" type="ORF">GCM10022207_66070</name>
</gene>
<feature type="transmembrane region" description="Helical" evidence="8">
    <location>
        <begin position="277"/>
        <end position="300"/>
    </location>
</feature>
<comment type="subcellular location">
    <subcellularLocation>
        <location evidence="1">Cell membrane</location>
        <topology evidence="1">Multi-pass membrane protein</topology>
    </subcellularLocation>
</comment>
<keyword evidence="7" id="KW-0046">Antibiotic resistance</keyword>
<proteinExistence type="predicted"/>
<feature type="transmembrane region" description="Helical" evidence="8">
    <location>
        <begin position="207"/>
        <end position="226"/>
    </location>
</feature>
<feature type="transmembrane region" description="Helical" evidence="8">
    <location>
        <begin position="116"/>
        <end position="135"/>
    </location>
</feature>
<evidence type="ECO:0000256" key="6">
    <source>
        <dbReference type="ARBA" id="ARBA00023136"/>
    </source>
</evidence>
<feature type="transmembrane region" description="Helical" evidence="8">
    <location>
        <begin position="238"/>
        <end position="256"/>
    </location>
</feature>
<evidence type="ECO:0000313" key="10">
    <source>
        <dbReference type="EMBL" id="GAA3889366.1"/>
    </source>
</evidence>
<dbReference type="Gene3D" id="1.20.1250.20">
    <property type="entry name" value="MFS general substrate transporter like domains"/>
    <property type="match status" value="1"/>
</dbReference>
<dbReference type="InterPro" id="IPR005829">
    <property type="entry name" value="Sugar_transporter_CS"/>
</dbReference>
<keyword evidence="4 8" id="KW-0812">Transmembrane</keyword>
<feature type="transmembrane region" description="Helical" evidence="8">
    <location>
        <begin position="58"/>
        <end position="75"/>
    </location>
</feature>
<name>A0ABP7L047_9ACTN</name>
<dbReference type="PANTHER" id="PTHR42718">
    <property type="entry name" value="MAJOR FACILITATOR SUPERFAMILY MULTIDRUG TRANSPORTER MFSC"/>
    <property type="match status" value="1"/>
</dbReference>
<evidence type="ECO:0000256" key="5">
    <source>
        <dbReference type="ARBA" id="ARBA00022989"/>
    </source>
</evidence>
<dbReference type="PROSITE" id="PS50850">
    <property type="entry name" value="MFS"/>
    <property type="match status" value="1"/>
</dbReference>
<feature type="transmembrane region" description="Helical" evidence="8">
    <location>
        <begin position="21"/>
        <end position="43"/>
    </location>
</feature>
<sequence length="493" mass="50741">MTAATDTTSPGIALDPRRWPALTVISVATLMVVLDASIINIALPRAQADLQISDADRQWAVTAYALAFGGLLLLGGRVVDFVGRKRVFMIGLVGFALASMVAGVASNGAALFAGRALQGAFAALLAPAALSLIAVTFTDGRERAKAFGVYGALQGAGGAVGLIAGGVLTEYANWRWCLFVNTPIALAAALAAIPTVRESRAEGTRRYDIPGAALVTTGLVALVRGFTHAAEDGWSSGSTWILLAVGAILLIAFVAVEGRTDHPLLPLHVVLDRDRGGAFLASLLTSAGMFGLMLFLTYYLQVNLGYQPLHAGLAFLPFSVGIIAAATLGAPLVARTGPKRLMAAGPAVALLGALWLVMVEATSGYLPVVLPAMILTGLGLGVFFVALPNTALTGIDPSDTGVASAMISTTQQIGGAIGPALLNTLYISALSGFLNDHDGGITQAVRLDGYIHGYRLAFIAGAVAFALALAAIVLLIKKHEHTDVPAHTPAHAI</sequence>
<dbReference type="SUPFAM" id="SSF103473">
    <property type="entry name" value="MFS general substrate transporter"/>
    <property type="match status" value="1"/>
</dbReference>
<dbReference type="InterPro" id="IPR020846">
    <property type="entry name" value="MFS_dom"/>
</dbReference>
<organism evidence="10 11">
    <name type="scientific">Streptomyces lannensis</name>
    <dbReference type="NCBI Taxonomy" id="766498"/>
    <lineage>
        <taxon>Bacteria</taxon>
        <taxon>Bacillati</taxon>
        <taxon>Actinomycetota</taxon>
        <taxon>Actinomycetes</taxon>
        <taxon>Kitasatosporales</taxon>
        <taxon>Streptomycetaceae</taxon>
        <taxon>Streptomyces</taxon>
    </lineage>
</organism>
<evidence type="ECO:0000256" key="8">
    <source>
        <dbReference type="SAM" id="Phobius"/>
    </source>
</evidence>